<evidence type="ECO:0000313" key="1">
    <source>
        <dbReference type="EMBL" id="RKF77347.1"/>
    </source>
</evidence>
<evidence type="ECO:0000313" key="2">
    <source>
        <dbReference type="Proteomes" id="UP000285326"/>
    </source>
</evidence>
<dbReference type="AlphaFoldDB" id="A0A420IS39"/>
<dbReference type="Proteomes" id="UP000285326">
    <property type="component" value="Unassembled WGS sequence"/>
</dbReference>
<accession>A0A420IS39</accession>
<reference evidence="1 2" key="1">
    <citation type="journal article" date="2018" name="BMC Genomics">
        <title>Comparative genome analyses reveal sequence features reflecting distinct modes of host-adaptation between dicot and monocot powdery mildew.</title>
        <authorList>
            <person name="Wu Y."/>
            <person name="Ma X."/>
            <person name="Pan Z."/>
            <person name="Kale S.D."/>
            <person name="Song Y."/>
            <person name="King H."/>
            <person name="Zhang Q."/>
            <person name="Presley C."/>
            <person name="Deng X."/>
            <person name="Wei C.I."/>
            <person name="Xiao S."/>
        </authorList>
    </citation>
    <scope>NUCLEOTIDE SEQUENCE [LARGE SCALE GENOMIC DNA]</scope>
    <source>
        <strain evidence="1">UMSG1</strain>
    </source>
</reference>
<name>A0A420IS39_9PEZI</name>
<dbReference type="EMBL" id="MCBS01022033">
    <property type="protein sequence ID" value="RKF77347.1"/>
    <property type="molecule type" value="Genomic_DNA"/>
</dbReference>
<dbReference type="Gene3D" id="3.30.420.10">
    <property type="entry name" value="Ribonuclease H-like superfamily/Ribonuclease H"/>
    <property type="match status" value="1"/>
</dbReference>
<protein>
    <submittedName>
        <fullName evidence="1">Uncharacterized protein</fullName>
    </submittedName>
</protein>
<dbReference type="GO" id="GO:0003676">
    <property type="term" value="F:nucleic acid binding"/>
    <property type="evidence" value="ECO:0007669"/>
    <property type="project" value="InterPro"/>
</dbReference>
<organism evidence="1 2">
    <name type="scientific">Golovinomyces cichoracearum</name>
    <dbReference type="NCBI Taxonomy" id="62708"/>
    <lineage>
        <taxon>Eukaryota</taxon>
        <taxon>Fungi</taxon>
        <taxon>Dikarya</taxon>
        <taxon>Ascomycota</taxon>
        <taxon>Pezizomycotina</taxon>
        <taxon>Leotiomycetes</taxon>
        <taxon>Erysiphales</taxon>
        <taxon>Erysiphaceae</taxon>
        <taxon>Golovinomyces</taxon>
    </lineage>
</organism>
<proteinExistence type="predicted"/>
<dbReference type="InterPro" id="IPR036397">
    <property type="entry name" value="RNaseH_sf"/>
</dbReference>
<gene>
    <name evidence="1" type="ORF">GcM1_220051</name>
</gene>
<comment type="caution">
    <text evidence="1">The sequence shown here is derived from an EMBL/GenBank/DDBJ whole genome shotgun (WGS) entry which is preliminary data.</text>
</comment>
<sequence length="264" mass="30565">MYMNSGPHFGDQTRKFAENSGSAWCNSPVAARTATGMVEKAVDIFHRVLKKLMKSPSKWPESGAQAIFEVNHREITHLLYSPAHICLDFEPTRALKTRYPAITLDRDISLEEDEHSRLVIEFIKQRNEIRRKTLGRSDRRKDLIEQQHDMGVWAYQEYSPGDLVMLFGHREAGKKLRPSWRGPFVVRGLGRDMGKSHRLTQVDGTYILRHFHRNSLNPFRLKEGYLVSEKEERLPIFQNIRLGKAIFKPPTMLRTIPGALIMDK</sequence>